<dbReference type="Gene3D" id="1.10.4030.10">
    <property type="entry name" value="Porin chaperone SurA, peptide-binding domain"/>
    <property type="match status" value="1"/>
</dbReference>
<protein>
    <recommendedName>
        <fullName evidence="2">peptidylprolyl isomerase</fullName>
        <ecNumber evidence="2">5.2.1.8</ecNumber>
    </recommendedName>
</protein>
<keyword evidence="5 6" id="KW-0413">Isomerase</keyword>
<evidence type="ECO:0000256" key="2">
    <source>
        <dbReference type="ARBA" id="ARBA00013194"/>
    </source>
</evidence>
<evidence type="ECO:0000313" key="9">
    <source>
        <dbReference type="EMBL" id="TDU81879.1"/>
    </source>
</evidence>
<keyword evidence="3 7" id="KW-0732">Signal</keyword>
<dbReference type="InterPro" id="IPR000297">
    <property type="entry name" value="PPIase_PpiC"/>
</dbReference>
<evidence type="ECO:0000313" key="10">
    <source>
        <dbReference type="Proteomes" id="UP000295662"/>
    </source>
</evidence>
<dbReference type="InterPro" id="IPR046357">
    <property type="entry name" value="PPIase_dom_sf"/>
</dbReference>
<dbReference type="SUPFAM" id="SSF109998">
    <property type="entry name" value="Triger factor/SurA peptide-binding domain-like"/>
    <property type="match status" value="1"/>
</dbReference>
<reference evidence="9 10" key="1">
    <citation type="submission" date="2019-03" db="EMBL/GenBank/DDBJ databases">
        <title>Genomic Encyclopedia of Archaeal and Bacterial Type Strains, Phase II (KMG-II): from individual species to whole genera.</title>
        <authorList>
            <person name="Goeker M."/>
        </authorList>
    </citation>
    <scope>NUCLEOTIDE SEQUENCE [LARGE SCALE GENOMIC DNA]</scope>
    <source>
        <strain evidence="9 10">ATCC 25309</strain>
    </source>
</reference>
<dbReference type="EMBL" id="SOCA01000001">
    <property type="protein sequence ID" value="TDU81879.1"/>
    <property type="molecule type" value="Genomic_DNA"/>
</dbReference>
<evidence type="ECO:0000256" key="6">
    <source>
        <dbReference type="PROSITE-ProRule" id="PRU00278"/>
    </source>
</evidence>
<gene>
    <name evidence="9" type="ORF">EI77_01191</name>
</gene>
<dbReference type="PANTHER" id="PTHR47245">
    <property type="entry name" value="PEPTIDYLPROLYL ISOMERASE"/>
    <property type="match status" value="1"/>
</dbReference>
<name>A0A4R7ST49_9BACT</name>
<dbReference type="AlphaFoldDB" id="A0A4R7ST49"/>
<keyword evidence="4 6" id="KW-0697">Rotamase</keyword>
<dbReference type="Pfam" id="PF13624">
    <property type="entry name" value="SurA_N_3"/>
    <property type="match status" value="1"/>
</dbReference>
<feature type="chain" id="PRO_5020605706" description="peptidylprolyl isomerase" evidence="7">
    <location>
        <begin position="22"/>
        <end position="336"/>
    </location>
</feature>
<evidence type="ECO:0000256" key="7">
    <source>
        <dbReference type="SAM" id="SignalP"/>
    </source>
</evidence>
<comment type="catalytic activity">
    <reaction evidence="1">
        <text>[protein]-peptidylproline (omega=180) = [protein]-peptidylproline (omega=0)</text>
        <dbReference type="Rhea" id="RHEA:16237"/>
        <dbReference type="Rhea" id="RHEA-COMP:10747"/>
        <dbReference type="Rhea" id="RHEA-COMP:10748"/>
        <dbReference type="ChEBI" id="CHEBI:83833"/>
        <dbReference type="ChEBI" id="CHEBI:83834"/>
        <dbReference type="EC" id="5.2.1.8"/>
    </reaction>
</comment>
<sequence length="336" mass="37186">MVKRPLHIAMSVLSRPLTCLAALLCLAAPAYSQSSSNGIAAIVNGNVVTKSEVRDAVNAQEQMLRMQYQSDPAALQREVANLRATAMDSLIDRELVLAEFKRLGASIKSQWVDDDINGIIRESFKGNREAFVKELASSGMTLKKFREMREKMMIVQAMRGKQAAEQPPATPKEVEDYYKKNVAKWRSGDMIKISTITIAKFSGEATATPAGQKKIAQEIRSKLLKGADFATTAKTYSQDSHAEDGGAWDWMAREQMKPSIANVAFNLKTGGLSEVIDDEAAYIIIACDAIKYGNSKPMNEVRDEIERAVSAEKSKAIIDKWMEGLRKKAVIKKFGW</sequence>
<dbReference type="GO" id="GO:0003755">
    <property type="term" value="F:peptidyl-prolyl cis-trans isomerase activity"/>
    <property type="evidence" value="ECO:0007669"/>
    <property type="project" value="UniProtKB-KW"/>
</dbReference>
<evidence type="ECO:0000256" key="5">
    <source>
        <dbReference type="ARBA" id="ARBA00023235"/>
    </source>
</evidence>
<organism evidence="9 10">
    <name type="scientific">Prosthecobacter fusiformis</name>
    <dbReference type="NCBI Taxonomy" id="48464"/>
    <lineage>
        <taxon>Bacteria</taxon>
        <taxon>Pseudomonadati</taxon>
        <taxon>Verrucomicrobiota</taxon>
        <taxon>Verrucomicrobiia</taxon>
        <taxon>Verrucomicrobiales</taxon>
        <taxon>Verrucomicrobiaceae</taxon>
        <taxon>Prosthecobacter</taxon>
    </lineage>
</organism>
<dbReference type="Proteomes" id="UP000295662">
    <property type="component" value="Unassembled WGS sequence"/>
</dbReference>
<dbReference type="PROSITE" id="PS50198">
    <property type="entry name" value="PPIC_PPIASE_2"/>
    <property type="match status" value="1"/>
</dbReference>
<keyword evidence="10" id="KW-1185">Reference proteome</keyword>
<evidence type="ECO:0000256" key="1">
    <source>
        <dbReference type="ARBA" id="ARBA00000971"/>
    </source>
</evidence>
<dbReference type="InterPro" id="IPR027304">
    <property type="entry name" value="Trigger_fact/SurA_dom_sf"/>
</dbReference>
<evidence type="ECO:0000256" key="3">
    <source>
        <dbReference type="ARBA" id="ARBA00022729"/>
    </source>
</evidence>
<dbReference type="RefSeq" id="WP_133793790.1">
    <property type="nucleotide sequence ID" value="NZ_SOCA01000001.1"/>
</dbReference>
<dbReference type="InterPro" id="IPR050245">
    <property type="entry name" value="PrsA_foldase"/>
</dbReference>
<accession>A0A4R7ST49</accession>
<dbReference type="Pfam" id="PF00639">
    <property type="entry name" value="Rotamase"/>
    <property type="match status" value="1"/>
</dbReference>
<feature type="domain" description="PpiC" evidence="8">
    <location>
        <begin position="188"/>
        <end position="289"/>
    </location>
</feature>
<evidence type="ECO:0000256" key="4">
    <source>
        <dbReference type="ARBA" id="ARBA00023110"/>
    </source>
</evidence>
<proteinExistence type="predicted"/>
<evidence type="ECO:0000259" key="8">
    <source>
        <dbReference type="PROSITE" id="PS50198"/>
    </source>
</evidence>
<dbReference type="Gene3D" id="3.10.50.40">
    <property type="match status" value="1"/>
</dbReference>
<comment type="caution">
    <text evidence="9">The sequence shown here is derived from an EMBL/GenBank/DDBJ whole genome shotgun (WGS) entry which is preliminary data.</text>
</comment>
<dbReference type="EC" id="5.2.1.8" evidence="2"/>
<feature type="signal peptide" evidence="7">
    <location>
        <begin position="1"/>
        <end position="21"/>
    </location>
</feature>
<dbReference type="OrthoDB" id="9778023at2"/>
<dbReference type="SUPFAM" id="SSF54534">
    <property type="entry name" value="FKBP-like"/>
    <property type="match status" value="1"/>
</dbReference>
<dbReference type="PANTHER" id="PTHR47245:SF1">
    <property type="entry name" value="FOLDASE PROTEIN PRSA"/>
    <property type="match status" value="1"/>
</dbReference>